<proteinExistence type="predicted"/>
<dbReference type="GO" id="GO:0042626">
    <property type="term" value="F:ATPase-coupled transmembrane transporter activity"/>
    <property type="evidence" value="ECO:0007669"/>
    <property type="project" value="TreeGrafter"/>
</dbReference>
<accession>A0A915E787</accession>
<dbReference type="Pfam" id="PF00005">
    <property type="entry name" value="ABC_tran"/>
    <property type="match status" value="1"/>
</dbReference>
<reference evidence="5" key="1">
    <citation type="submission" date="2022-11" db="UniProtKB">
        <authorList>
            <consortium name="WormBaseParasite"/>
        </authorList>
    </citation>
    <scope>IDENTIFICATION</scope>
</reference>
<evidence type="ECO:0000313" key="5">
    <source>
        <dbReference type="WBParaSite" id="jg265"/>
    </source>
</evidence>
<feature type="domain" description="ABC transporter" evidence="3">
    <location>
        <begin position="3"/>
        <end position="108"/>
    </location>
</feature>
<dbReference type="AlphaFoldDB" id="A0A915E787"/>
<dbReference type="GO" id="GO:0005524">
    <property type="term" value="F:ATP binding"/>
    <property type="evidence" value="ECO:0007669"/>
    <property type="project" value="UniProtKB-KW"/>
</dbReference>
<dbReference type="PANTHER" id="PTHR24223:SF415">
    <property type="entry name" value="FI20190P1"/>
    <property type="match status" value="1"/>
</dbReference>
<dbReference type="SUPFAM" id="SSF52540">
    <property type="entry name" value="P-loop containing nucleoside triphosphate hydrolases"/>
    <property type="match status" value="1"/>
</dbReference>
<dbReference type="InterPro" id="IPR050173">
    <property type="entry name" value="ABC_transporter_C-like"/>
</dbReference>
<dbReference type="GO" id="GO:0016887">
    <property type="term" value="F:ATP hydrolysis activity"/>
    <property type="evidence" value="ECO:0007669"/>
    <property type="project" value="InterPro"/>
</dbReference>
<evidence type="ECO:0000259" key="3">
    <source>
        <dbReference type="Pfam" id="PF00005"/>
    </source>
</evidence>
<evidence type="ECO:0000256" key="2">
    <source>
        <dbReference type="ARBA" id="ARBA00022840"/>
    </source>
</evidence>
<keyword evidence="1" id="KW-0547">Nucleotide-binding</keyword>
<dbReference type="Proteomes" id="UP000887574">
    <property type="component" value="Unplaced"/>
</dbReference>
<keyword evidence="2" id="KW-0067">ATP-binding</keyword>
<dbReference type="InterPro" id="IPR027417">
    <property type="entry name" value="P-loop_NTPase"/>
</dbReference>
<sequence>MIEAAEGRIVIDGIDISTLGLHDLRSNITSFHRLLRFNLDPFGRYSDAEMEGFGACNLKVFADVNPGGLQHEITEGGSNISVGQRQLVCLARALLRKSMVLVLDEATAAVDISTDALNSEDD</sequence>
<evidence type="ECO:0000256" key="1">
    <source>
        <dbReference type="ARBA" id="ARBA00022741"/>
    </source>
</evidence>
<evidence type="ECO:0000313" key="4">
    <source>
        <dbReference type="Proteomes" id="UP000887574"/>
    </source>
</evidence>
<organism evidence="4 5">
    <name type="scientific">Ditylenchus dipsaci</name>
    <dbReference type="NCBI Taxonomy" id="166011"/>
    <lineage>
        <taxon>Eukaryota</taxon>
        <taxon>Metazoa</taxon>
        <taxon>Ecdysozoa</taxon>
        <taxon>Nematoda</taxon>
        <taxon>Chromadorea</taxon>
        <taxon>Rhabditida</taxon>
        <taxon>Tylenchina</taxon>
        <taxon>Tylenchomorpha</taxon>
        <taxon>Sphaerularioidea</taxon>
        <taxon>Anguinidae</taxon>
        <taxon>Anguininae</taxon>
        <taxon>Ditylenchus</taxon>
    </lineage>
</organism>
<dbReference type="WBParaSite" id="jg265">
    <property type="protein sequence ID" value="jg265"/>
    <property type="gene ID" value="jg265"/>
</dbReference>
<dbReference type="Gene3D" id="3.40.50.300">
    <property type="entry name" value="P-loop containing nucleotide triphosphate hydrolases"/>
    <property type="match status" value="1"/>
</dbReference>
<protein>
    <submittedName>
        <fullName evidence="5">ABC transporter domain-containing protein</fullName>
    </submittedName>
</protein>
<dbReference type="InterPro" id="IPR003439">
    <property type="entry name" value="ABC_transporter-like_ATP-bd"/>
</dbReference>
<name>A0A915E787_9BILA</name>
<dbReference type="GO" id="GO:0016020">
    <property type="term" value="C:membrane"/>
    <property type="evidence" value="ECO:0007669"/>
    <property type="project" value="TreeGrafter"/>
</dbReference>
<dbReference type="PANTHER" id="PTHR24223">
    <property type="entry name" value="ATP-BINDING CASSETTE SUB-FAMILY C"/>
    <property type="match status" value="1"/>
</dbReference>
<keyword evidence="4" id="KW-1185">Reference proteome</keyword>